<dbReference type="AlphaFoldDB" id="W9Q8C6"/>
<name>W9Q8C6_FUSOX</name>
<dbReference type="HOGENOM" id="CLU_2250265_0_0_1"/>
<reference evidence="1" key="2">
    <citation type="submission" date="2012-05" db="EMBL/GenBank/DDBJ databases">
        <title>Annotation of the Genome Sequence of Fusarium oxysporum HDV247.</title>
        <authorList>
            <consortium name="The Broad Institute Genomics Platform"/>
            <person name="Ma L.-J."/>
            <person name="Corby-Kistler H."/>
            <person name="Broz K."/>
            <person name="Gale L.R."/>
            <person name="Jonkers W."/>
            <person name="O'Donnell K."/>
            <person name="Ploetz R."/>
            <person name="Steinberg C."/>
            <person name="Schwartz D.C."/>
            <person name="VanEtten H."/>
            <person name="Zhou S."/>
            <person name="Young S.K."/>
            <person name="Zeng Q."/>
            <person name="Gargeya S."/>
            <person name="Fitzgerald M."/>
            <person name="Abouelleil A."/>
            <person name="Alvarado L."/>
            <person name="Chapman S.B."/>
            <person name="Gainer-Dewar J."/>
            <person name="Goldberg J."/>
            <person name="Griggs A."/>
            <person name="Gujja S."/>
            <person name="Hansen M."/>
            <person name="Howarth C."/>
            <person name="Imamovic A."/>
            <person name="Ireland A."/>
            <person name="Larimer J."/>
            <person name="McCowan C."/>
            <person name="Murphy C."/>
            <person name="Pearson M."/>
            <person name="Poon T.W."/>
            <person name="Priest M."/>
            <person name="Roberts A."/>
            <person name="Saif S."/>
            <person name="Shea T."/>
            <person name="Sykes S."/>
            <person name="Wortman J."/>
            <person name="Nusbaum C."/>
            <person name="Birren B."/>
        </authorList>
    </citation>
    <scope>NUCLEOTIDE SEQUENCE</scope>
    <source>
        <strain evidence="1">HDV247</strain>
    </source>
</reference>
<proteinExistence type="predicted"/>
<accession>W9Q8C6</accession>
<reference evidence="1" key="1">
    <citation type="submission" date="2011-10" db="EMBL/GenBank/DDBJ databases">
        <title>The Genome Sequence of Fusarium oxysporum HDV247.</title>
        <authorList>
            <consortium name="The Broad Institute Genome Sequencing Platform"/>
            <person name="Ma L.-J."/>
            <person name="Gale L.R."/>
            <person name="Schwartz D.C."/>
            <person name="Zhou S."/>
            <person name="Corby-Kistler H."/>
            <person name="Young S.K."/>
            <person name="Zeng Q."/>
            <person name="Gargeya S."/>
            <person name="Fitzgerald M."/>
            <person name="Haas B."/>
            <person name="Abouelleil A."/>
            <person name="Alvarado L."/>
            <person name="Arachchi H.M."/>
            <person name="Berlin A."/>
            <person name="Brown A."/>
            <person name="Chapman S.B."/>
            <person name="Chen Z."/>
            <person name="Dunbar C."/>
            <person name="Freedman E."/>
            <person name="Gearin G."/>
            <person name="Goldberg J."/>
            <person name="Griggs A."/>
            <person name="Gujja S."/>
            <person name="Heiman D."/>
            <person name="Howarth C."/>
            <person name="Larson L."/>
            <person name="Lui A."/>
            <person name="MacDonald P.J.P."/>
            <person name="Montmayeur A."/>
            <person name="Murphy C."/>
            <person name="Neiman D."/>
            <person name="Pearson M."/>
            <person name="Priest M."/>
            <person name="Roberts A."/>
            <person name="Saif S."/>
            <person name="Shea T."/>
            <person name="Shenoy N."/>
            <person name="Sisk P."/>
            <person name="Stolte C."/>
            <person name="Sykes S."/>
            <person name="Wortman J."/>
            <person name="Nusbaum C."/>
            <person name="Birren B."/>
        </authorList>
    </citation>
    <scope>NUCLEOTIDE SEQUENCE [LARGE SCALE GENOMIC DNA]</scope>
    <source>
        <strain evidence="1">HDV247</strain>
    </source>
</reference>
<dbReference type="EMBL" id="JH650970">
    <property type="protein sequence ID" value="EXA48025.1"/>
    <property type="molecule type" value="Genomic_DNA"/>
</dbReference>
<organism evidence="1">
    <name type="scientific">Fusarium oxysporum f. sp. pisi HDV247</name>
    <dbReference type="NCBI Taxonomy" id="1080344"/>
    <lineage>
        <taxon>Eukaryota</taxon>
        <taxon>Fungi</taxon>
        <taxon>Dikarya</taxon>
        <taxon>Ascomycota</taxon>
        <taxon>Pezizomycotina</taxon>
        <taxon>Sordariomycetes</taxon>
        <taxon>Hypocreomycetidae</taxon>
        <taxon>Hypocreales</taxon>
        <taxon>Nectriaceae</taxon>
        <taxon>Fusarium</taxon>
        <taxon>Fusarium oxysporum species complex</taxon>
    </lineage>
</organism>
<protein>
    <submittedName>
        <fullName evidence="1">Uncharacterized protein</fullName>
    </submittedName>
</protein>
<dbReference type="Proteomes" id="UP000030751">
    <property type="component" value="Unassembled WGS sequence"/>
</dbReference>
<sequence>MLRPAQEGNSMTSDISWSCNRYSKSLPSSVVNVVTTLSCNYYTVIRAADEVGLHAHVERRTGVHCHVSVPYPKCPRASFPRGAYHCRDWPCLILVDTLKSGEPT</sequence>
<gene>
    <name evidence="1" type="ORF">FOVG_04915</name>
</gene>
<evidence type="ECO:0000313" key="1">
    <source>
        <dbReference type="EMBL" id="EXA48025.1"/>
    </source>
</evidence>